<dbReference type="InterPro" id="IPR000436">
    <property type="entry name" value="Sushi_SCR_CCP_dom"/>
</dbReference>
<comment type="caution">
    <text evidence="2">Lacks conserved residue(s) required for the propagation of feature annotation.</text>
</comment>
<protein>
    <submittedName>
        <fullName evidence="5">CUB and sushi domain-containing protein 1</fullName>
    </submittedName>
</protein>
<dbReference type="AlphaFoldDB" id="A0A834CGN9"/>
<keyword evidence="2" id="KW-0768">Sushi</keyword>
<keyword evidence="1" id="KW-1015">Disulfide bond</keyword>
<name>A0A834CGN9_ORYME</name>
<evidence type="ECO:0000313" key="6">
    <source>
        <dbReference type="Proteomes" id="UP000646548"/>
    </source>
</evidence>
<dbReference type="SUPFAM" id="SSF57535">
    <property type="entry name" value="Complement control module/SCR domain"/>
    <property type="match status" value="1"/>
</dbReference>
<feature type="chain" id="PRO_5032915801" evidence="3">
    <location>
        <begin position="18"/>
        <end position="304"/>
    </location>
</feature>
<proteinExistence type="predicted"/>
<feature type="signal peptide" evidence="3">
    <location>
        <begin position="1"/>
        <end position="17"/>
    </location>
</feature>
<sequence length="304" mass="33248">MLFNLLLVLTFFQRGISQLPDWNSELEVSGETEWTPQPEFTDDTYWSGSAPLCVGGCKARHQEVRRDRCGNSSCCWLGYKSLCRGLFPSTGTDGGANTSPQKQFSSLCASVNCGRPAVDYNGVLYGNDWWVGSVVRYTCRSGFMLVGNPTSLCQPDGLWTPKPSCLRMCQRGSIEVSERELNGTCNSTCADKSYFGPPKLGCSRIDNCKKKESGWKRFFAQCVPCICDCSLSCASCQQRPASQTLRARLADAQAGGNEENSSCFIDAAEASAALLPSSDANREGMKLLPSSPLRDMFVNRKDSS</sequence>
<accession>A0A834CGN9</accession>
<dbReference type="EMBL" id="WKFB01000269">
    <property type="protein sequence ID" value="KAF6728899.1"/>
    <property type="molecule type" value="Genomic_DNA"/>
</dbReference>
<evidence type="ECO:0000256" key="2">
    <source>
        <dbReference type="PROSITE-ProRule" id="PRU00302"/>
    </source>
</evidence>
<evidence type="ECO:0000256" key="1">
    <source>
        <dbReference type="ARBA" id="ARBA00023157"/>
    </source>
</evidence>
<dbReference type="Proteomes" id="UP000646548">
    <property type="component" value="Unassembled WGS sequence"/>
</dbReference>
<dbReference type="PROSITE" id="PS50923">
    <property type="entry name" value="SUSHI"/>
    <property type="match status" value="1"/>
</dbReference>
<keyword evidence="3" id="KW-0732">Signal</keyword>
<reference evidence="5" key="1">
    <citation type="journal article" name="BMC Genomics">
        <title>Long-read sequencing and de novo genome assembly of marine medaka (Oryzias melastigma).</title>
        <authorList>
            <person name="Liang P."/>
            <person name="Saqib H.S.A."/>
            <person name="Ni X."/>
            <person name="Shen Y."/>
        </authorList>
    </citation>
    <scope>NUCLEOTIDE SEQUENCE</scope>
    <source>
        <strain evidence="5">Bigg-433</strain>
    </source>
</reference>
<gene>
    <name evidence="5" type="ORF">FQA47_000450</name>
</gene>
<comment type="caution">
    <text evidence="5">The sequence shown here is derived from an EMBL/GenBank/DDBJ whole genome shotgun (WGS) entry which is preliminary data.</text>
</comment>
<feature type="domain" description="Sushi" evidence="4">
    <location>
        <begin position="111"/>
        <end position="167"/>
    </location>
</feature>
<evidence type="ECO:0000313" key="5">
    <source>
        <dbReference type="EMBL" id="KAF6728899.1"/>
    </source>
</evidence>
<evidence type="ECO:0000256" key="3">
    <source>
        <dbReference type="SAM" id="SignalP"/>
    </source>
</evidence>
<organism evidence="5 6">
    <name type="scientific">Oryzias melastigma</name>
    <name type="common">Marine medaka</name>
    <dbReference type="NCBI Taxonomy" id="30732"/>
    <lineage>
        <taxon>Eukaryota</taxon>
        <taxon>Metazoa</taxon>
        <taxon>Chordata</taxon>
        <taxon>Craniata</taxon>
        <taxon>Vertebrata</taxon>
        <taxon>Euteleostomi</taxon>
        <taxon>Actinopterygii</taxon>
        <taxon>Neopterygii</taxon>
        <taxon>Teleostei</taxon>
        <taxon>Neoteleostei</taxon>
        <taxon>Acanthomorphata</taxon>
        <taxon>Ovalentaria</taxon>
        <taxon>Atherinomorphae</taxon>
        <taxon>Beloniformes</taxon>
        <taxon>Adrianichthyidae</taxon>
        <taxon>Oryziinae</taxon>
        <taxon>Oryzias</taxon>
    </lineage>
</organism>
<dbReference type="CDD" id="cd00033">
    <property type="entry name" value="CCP"/>
    <property type="match status" value="1"/>
</dbReference>
<evidence type="ECO:0000259" key="4">
    <source>
        <dbReference type="PROSITE" id="PS50923"/>
    </source>
</evidence>
<dbReference type="Gene3D" id="2.10.70.10">
    <property type="entry name" value="Complement Module, domain 1"/>
    <property type="match status" value="1"/>
</dbReference>
<dbReference type="SMART" id="SM00032">
    <property type="entry name" value="CCP"/>
    <property type="match status" value="1"/>
</dbReference>
<dbReference type="InterPro" id="IPR035976">
    <property type="entry name" value="Sushi/SCR/CCP_sf"/>
</dbReference>
<dbReference type="Pfam" id="PF00084">
    <property type="entry name" value="Sushi"/>
    <property type="match status" value="1"/>
</dbReference>